<evidence type="ECO:0000313" key="2">
    <source>
        <dbReference type="Proteomes" id="UP000219621"/>
    </source>
</evidence>
<proteinExistence type="predicted"/>
<dbReference type="RefSeq" id="WP_097279798.1">
    <property type="nucleotide sequence ID" value="NZ_OCNJ01000006.1"/>
</dbReference>
<dbReference type="Pfam" id="PF03237">
    <property type="entry name" value="Terminase_6N"/>
    <property type="match status" value="1"/>
</dbReference>
<dbReference type="Proteomes" id="UP000219621">
    <property type="component" value="Unassembled WGS sequence"/>
</dbReference>
<accession>A0A286GNI7</accession>
<dbReference type="InterPro" id="IPR027417">
    <property type="entry name" value="P-loop_NTPase"/>
</dbReference>
<reference evidence="1 2" key="1">
    <citation type="submission" date="2017-09" db="EMBL/GenBank/DDBJ databases">
        <authorList>
            <person name="Ehlers B."/>
            <person name="Leendertz F.H."/>
        </authorList>
    </citation>
    <scope>NUCLEOTIDE SEQUENCE [LARGE SCALE GENOMIC DNA]</scope>
    <source>
        <strain evidence="1 2">USBA 140</strain>
    </source>
</reference>
<dbReference type="AlphaFoldDB" id="A0A286GNI7"/>
<name>A0A286GNI7_9PROT</name>
<gene>
    <name evidence="1" type="ORF">SAMN05421508_10612</name>
</gene>
<organism evidence="1 2">
    <name type="scientific">Caenispirillum bisanense</name>
    <dbReference type="NCBI Taxonomy" id="414052"/>
    <lineage>
        <taxon>Bacteria</taxon>
        <taxon>Pseudomonadati</taxon>
        <taxon>Pseudomonadota</taxon>
        <taxon>Alphaproteobacteria</taxon>
        <taxon>Rhodospirillales</taxon>
        <taxon>Novispirillaceae</taxon>
        <taxon>Caenispirillum</taxon>
    </lineage>
</organism>
<evidence type="ECO:0000313" key="1">
    <source>
        <dbReference type="EMBL" id="SOD96629.1"/>
    </source>
</evidence>
<dbReference type="Gene3D" id="3.30.420.240">
    <property type="match status" value="1"/>
</dbReference>
<sequence>MVPSKDGPPVVAEFSERERAEITEALSGKYSTVVLCWPRRHGKTVATALIILWRFLTRTHQKMALVGNNEKQAIGVAFETVRGILEATPYFQPMMSGDSPSIVIMADKITYKPAKNEICAYANNSTALYGYKFALAQVTEYHAAKNNKAFDTAASATIDTEGGLVLIDSTVGSRTSPLYKLYKDAEDPESGVYYSHIYYANNDDAFANCPKWISLQALKHRSRTMLPLEWAQQHLNNWAMSSDTLFRPDVMARMTADAYPLDLDGLTAGRGFMSAAALDRAWGDSSHGDATVTSCVVKVREEEDECYYVVDSSAVDGSTGGGIKANFLRYEHEYKIKRAAFEVYNAQDVFNWAQTRDYDSKTISVNQNNKAAACKLLYTLAFEGRLKVHPSFTALIEELAVFEMALVAGGVPVFSHPVGGHDDHVLALAWAIWRLQDVDLNSYELHGVSCHAAPVMSSACILHGGTVRPLCAKECRSFAELALMYDQYVERAGCAPLSLLDFYRTKVTNIGVRVVNR</sequence>
<dbReference type="EMBL" id="OCNJ01000006">
    <property type="protein sequence ID" value="SOD96629.1"/>
    <property type="molecule type" value="Genomic_DNA"/>
</dbReference>
<protein>
    <submittedName>
        <fullName evidence="1">Terminase-like family protein</fullName>
    </submittedName>
</protein>
<keyword evidence="2" id="KW-1185">Reference proteome</keyword>
<dbReference type="Gene3D" id="3.40.50.300">
    <property type="entry name" value="P-loop containing nucleotide triphosphate hydrolases"/>
    <property type="match status" value="1"/>
</dbReference>